<dbReference type="EMBL" id="JBBWRZ010000003">
    <property type="protein sequence ID" value="KAK8240507.1"/>
    <property type="molecule type" value="Genomic_DNA"/>
</dbReference>
<sequence>MVERAAASDGLDAISTCRSRGRSKTGQVPRTPYDAGRVVRIHRVLFALTLPTWLFVYTGTVVKSLAYFFAVPLESTNNGLTRELHICSGVAMRQHVPQRFSQSAAPFCLLLAPASSLSWMIGALGLASATCLMRFTTTCRRFTLQPTPATPSPLPLSCVVQAPPRLKYIVSVLLVPLLEFSSVAMRPAVRMLPIMPCCVSTTTAVYRSTPKPRTWSILAGT</sequence>
<feature type="transmembrane region" description="Helical" evidence="1">
    <location>
        <begin position="44"/>
        <end position="70"/>
    </location>
</feature>
<dbReference type="Proteomes" id="UP001492380">
    <property type="component" value="Unassembled WGS sequence"/>
</dbReference>
<proteinExistence type="predicted"/>
<gene>
    <name evidence="2" type="ORF">HDK90DRAFT_186662</name>
</gene>
<comment type="caution">
    <text evidence="2">The sequence shown here is derived from an EMBL/GenBank/DDBJ whole genome shotgun (WGS) entry which is preliminary data.</text>
</comment>
<evidence type="ECO:0000313" key="3">
    <source>
        <dbReference type="Proteomes" id="UP001492380"/>
    </source>
</evidence>
<keyword evidence="3" id="KW-1185">Reference proteome</keyword>
<accession>A0ABR1YWD5</accession>
<organism evidence="2 3">
    <name type="scientific">Phyllosticta capitalensis</name>
    <dbReference type="NCBI Taxonomy" id="121624"/>
    <lineage>
        <taxon>Eukaryota</taxon>
        <taxon>Fungi</taxon>
        <taxon>Dikarya</taxon>
        <taxon>Ascomycota</taxon>
        <taxon>Pezizomycotina</taxon>
        <taxon>Dothideomycetes</taxon>
        <taxon>Dothideomycetes incertae sedis</taxon>
        <taxon>Botryosphaeriales</taxon>
        <taxon>Phyllostictaceae</taxon>
        <taxon>Phyllosticta</taxon>
    </lineage>
</organism>
<keyword evidence="1" id="KW-1133">Transmembrane helix</keyword>
<reference evidence="2 3" key="1">
    <citation type="submission" date="2024-04" db="EMBL/GenBank/DDBJ databases">
        <title>Phyllosticta paracitricarpa is synonymous to the EU quarantine fungus P. citricarpa based on phylogenomic analyses.</title>
        <authorList>
            <consortium name="Lawrence Berkeley National Laboratory"/>
            <person name="Van Ingen-Buijs V.A."/>
            <person name="Van Westerhoven A.C."/>
            <person name="Haridas S."/>
            <person name="Skiadas P."/>
            <person name="Martin F."/>
            <person name="Groenewald J.Z."/>
            <person name="Crous P.W."/>
            <person name="Seidl M.F."/>
        </authorList>
    </citation>
    <scope>NUCLEOTIDE SEQUENCE [LARGE SCALE GENOMIC DNA]</scope>
    <source>
        <strain evidence="2 3">CBS 123374</strain>
    </source>
</reference>
<keyword evidence="1" id="KW-0472">Membrane</keyword>
<name>A0ABR1YWD5_9PEZI</name>
<feature type="transmembrane region" description="Helical" evidence="1">
    <location>
        <begin position="117"/>
        <end position="135"/>
    </location>
</feature>
<evidence type="ECO:0000256" key="1">
    <source>
        <dbReference type="SAM" id="Phobius"/>
    </source>
</evidence>
<protein>
    <submittedName>
        <fullName evidence="2">Uncharacterized protein</fullName>
    </submittedName>
</protein>
<keyword evidence="1" id="KW-0812">Transmembrane</keyword>
<evidence type="ECO:0000313" key="2">
    <source>
        <dbReference type="EMBL" id="KAK8240507.1"/>
    </source>
</evidence>